<keyword evidence="4" id="KW-1185">Reference proteome</keyword>
<reference evidence="3" key="2">
    <citation type="submission" date="2020-09" db="EMBL/GenBank/DDBJ databases">
        <authorList>
            <person name="Sun Q."/>
            <person name="Ohkuma M."/>
        </authorList>
    </citation>
    <scope>NUCLEOTIDE SEQUENCE</scope>
    <source>
        <strain evidence="3">JCM 3086</strain>
    </source>
</reference>
<sequence>MTWEPVGLGPHEEVPGLPDEVREKVEDRVRLSPRCGYDSRKEPAETAEDHPVDGDERPVSGAQARQVVDRLWLERMAEQETWEGATDPSGRRSPSGRWRRPASRPREHFTCCRGSGTAEIGAEREGIRGFVFFHRQATERRRGHGLSLCYGGFDGSAATTTAVGHEVVAAFTGAGLSAVWDGDPERAIELTPLDWRKRLVGRAARRGIRPGEASEQWEEAPVAGPCLLQWAHGQFPEVHRDRSP</sequence>
<dbReference type="InterPro" id="IPR054186">
    <property type="entry name" value="DUF6891"/>
</dbReference>
<feature type="domain" description="DUF6891" evidence="2">
    <location>
        <begin position="19"/>
        <end position="199"/>
    </location>
</feature>
<protein>
    <recommendedName>
        <fullName evidence="2">DUF6891 domain-containing protein</fullName>
    </recommendedName>
</protein>
<name>A0A917P2A0_9ACTN</name>
<comment type="caution">
    <text evidence="3">The sequence shown here is derived from an EMBL/GenBank/DDBJ whole genome shotgun (WGS) entry which is preliminary data.</text>
</comment>
<evidence type="ECO:0000259" key="2">
    <source>
        <dbReference type="Pfam" id="PF21831"/>
    </source>
</evidence>
<evidence type="ECO:0000256" key="1">
    <source>
        <dbReference type="SAM" id="MobiDB-lite"/>
    </source>
</evidence>
<evidence type="ECO:0000313" key="3">
    <source>
        <dbReference type="EMBL" id="GGJ48051.1"/>
    </source>
</evidence>
<feature type="compositionally biased region" description="Basic and acidic residues" evidence="1">
    <location>
        <begin position="10"/>
        <end position="30"/>
    </location>
</feature>
<feature type="compositionally biased region" description="Basic and acidic residues" evidence="1">
    <location>
        <begin position="37"/>
        <end position="58"/>
    </location>
</feature>
<dbReference type="Pfam" id="PF21831">
    <property type="entry name" value="DUF6891"/>
    <property type="match status" value="1"/>
</dbReference>
<reference evidence="3" key="1">
    <citation type="journal article" date="2014" name="Int. J. Syst. Evol. Microbiol.">
        <title>Complete genome sequence of Corynebacterium casei LMG S-19264T (=DSM 44701T), isolated from a smear-ripened cheese.</title>
        <authorList>
            <consortium name="US DOE Joint Genome Institute (JGI-PGF)"/>
            <person name="Walter F."/>
            <person name="Albersmeier A."/>
            <person name="Kalinowski J."/>
            <person name="Ruckert C."/>
        </authorList>
    </citation>
    <scope>NUCLEOTIDE SEQUENCE</scope>
    <source>
        <strain evidence="3">JCM 3086</strain>
    </source>
</reference>
<dbReference type="AlphaFoldDB" id="A0A917P2A0"/>
<evidence type="ECO:0000313" key="4">
    <source>
        <dbReference type="Proteomes" id="UP000657574"/>
    </source>
</evidence>
<feature type="region of interest" description="Disordered" evidence="1">
    <location>
        <begin position="79"/>
        <end position="109"/>
    </location>
</feature>
<gene>
    <name evidence="3" type="ORF">GCM10010121_069040</name>
</gene>
<proteinExistence type="predicted"/>
<dbReference type="EMBL" id="BMQA01000034">
    <property type="protein sequence ID" value="GGJ48051.1"/>
    <property type="molecule type" value="Genomic_DNA"/>
</dbReference>
<feature type="region of interest" description="Disordered" evidence="1">
    <location>
        <begin position="1"/>
        <end position="65"/>
    </location>
</feature>
<organism evidence="3 4">
    <name type="scientific">Streptomyces brasiliensis</name>
    <dbReference type="NCBI Taxonomy" id="1954"/>
    <lineage>
        <taxon>Bacteria</taxon>
        <taxon>Bacillati</taxon>
        <taxon>Actinomycetota</taxon>
        <taxon>Actinomycetes</taxon>
        <taxon>Kitasatosporales</taxon>
        <taxon>Streptomycetaceae</taxon>
        <taxon>Streptomyces</taxon>
    </lineage>
</organism>
<accession>A0A917P2A0</accession>
<dbReference type="RefSeq" id="WP_189315288.1">
    <property type="nucleotide sequence ID" value="NZ_BMQA01000034.1"/>
</dbReference>
<dbReference type="Proteomes" id="UP000657574">
    <property type="component" value="Unassembled WGS sequence"/>
</dbReference>